<keyword evidence="7" id="KW-1185">Reference proteome</keyword>
<dbReference type="CDD" id="cd03801">
    <property type="entry name" value="GT4_PimA-like"/>
    <property type="match status" value="1"/>
</dbReference>
<accession>A0A5C5V9S6</accession>
<evidence type="ECO:0000313" key="6">
    <source>
        <dbReference type="EMBL" id="TWT34637.1"/>
    </source>
</evidence>
<evidence type="ECO:0000313" key="7">
    <source>
        <dbReference type="Proteomes" id="UP000318878"/>
    </source>
</evidence>
<evidence type="ECO:0000256" key="1">
    <source>
        <dbReference type="ARBA" id="ARBA00009481"/>
    </source>
</evidence>
<comment type="caution">
    <text evidence="6">The sequence shown here is derived from an EMBL/GenBank/DDBJ whole genome shotgun (WGS) entry which is preliminary data.</text>
</comment>
<dbReference type="InterPro" id="IPR028098">
    <property type="entry name" value="Glyco_trans_4-like_N"/>
</dbReference>
<feature type="domain" description="Glycosyl transferase family 1" evidence="4">
    <location>
        <begin position="237"/>
        <end position="398"/>
    </location>
</feature>
<dbReference type="EMBL" id="SJPF01000002">
    <property type="protein sequence ID" value="TWT34637.1"/>
    <property type="molecule type" value="Genomic_DNA"/>
</dbReference>
<evidence type="ECO:0000256" key="3">
    <source>
        <dbReference type="ARBA" id="ARBA00022679"/>
    </source>
</evidence>
<dbReference type="InterPro" id="IPR001296">
    <property type="entry name" value="Glyco_trans_1"/>
</dbReference>
<dbReference type="Pfam" id="PF00534">
    <property type="entry name" value="Glycos_transf_1"/>
    <property type="match status" value="1"/>
</dbReference>
<dbReference type="EC" id="2.4.1.345" evidence="6"/>
<reference evidence="6 7" key="1">
    <citation type="submission" date="2019-02" db="EMBL/GenBank/DDBJ databases">
        <title>Deep-cultivation of Planctomycetes and their phenomic and genomic characterization uncovers novel biology.</title>
        <authorList>
            <person name="Wiegand S."/>
            <person name="Jogler M."/>
            <person name="Boedeker C."/>
            <person name="Pinto D."/>
            <person name="Vollmers J."/>
            <person name="Rivas-Marin E."/>
            <person name="Kohn T."/>
            <person name="Peeters S.H."/>
            <person name="Heuer A."/>
            <person name="Rast P."/>
            <person name="Oberbeckmann S."/>
            <person name="Bunk B."/>
            <person name="Jeske O."/>
            <person name="Meyerdierks A."/>
            <person name="Storesund J.E."/>
            <person name="Kallscheuer N."/>
            <person name="Luecker S."/>
            <person name="Lage O.M."/>
            <person name="Pohl T."/>
            <person name="Merkel B.J."/>
            <person name="Hornburger P."/>
            <person name="Mueller R.-W."/>
            <person name="Bruemmer F."/>
            <person name="Labrenz M."/>
            <person name="Spormann A.M."/>
            <person name="Op Den Camp H."/>
            <person name="Overmann J."/>
            <person name="Amann R."/>
            <person name="Jetten M.S.M."/>
            <person name="Mascher T."/>
            <person name="Medema M.H."/>
            <person name="Devos D.P."/>
            <person name="Kaster A.-K."/>
            <person name="Ovreas L."/>
            <person name="Rohde M."/>
            <person name="Galperin M.Y."/>
            <person name="Jogler C."/>
        </authorList>
    </citation>
    <scope>NUCLEOTIDE SEQUENCE [LARGE SCALE GENOMIC DNA]</scope>
    <source>
        <strain evidence="6 7">Enr8</strain>
    </source>
</reference>
<protein>
    <submittedName>
        <fullName evidence="6">GDP-mannose-dependent alpha-(1-6)-phosphatidylinositol monomannoside mannosyltransferase</fullName>
        <ecNumber evidence="6">2.4.1.345</ecNumber>
    </submittedName>
</protein>
<evidence type="ECO:0000256" key="2">
    <source>
        <dbReference type="ARBA" id="ARBA00022676"/>
    </source>
</evidence>
<feature type="domain" description="Glycosyltransferase subfamily 4-like N-terminal" evidence="5">
    <location>
        <begin position="26"/>
        <end position="208"/>
    </location>
</feature>
<dbReference type="Gene3D" id="3.40.50.2000">
    <property type="entry name" value="Glycogen Phosphorylase B"/>
    <property type="match status" value="2"/>
</dbReference>
<dbReference type="Pfam" id="PF13439">
    <property type="entry name" value="Glyco_transf_4"/>
    <property type="match status" value="1"/>
</dbReference>
<gene>
    <name evidence="6" type="primary">pimB_4</name>
    <name evidence="6" type="ORF">Enr8_20500</name>
</gene>
<dbReference type="PANTHER" id="PTHR12526">
    <property type="entry name" value="GLYCOSYLTRANSFERASE"/>
    <property type="match status" value="1"/>
</dbReference>
<evidence type="ECO:0000259" key="5">
    <source>
        <dbReference type="Pfam" id="PF13439"/>
    </source>
</evidence>
<keyword evidence="2 6" id="KW-0328">Glycosyltransferase</keyword>
<organism evidence="6 7">
    <name type="scientific">Blastopirellula retiformator</name>
    <dbReference type="NCBI Taxonomy" id="2527970"/>
    <lineage>
        <taxon>Bacteria</taxon>
        <taxon>Pseudomonadati</taxon>
        <taxon>Planctomycetota</taxon>
        <taxon>Planctomycetia</taxon>
        <taxon>Pirellulales</taxon>
        <taxon>Pirellulaceae</taxon>
        <taxon>Blastopirellula</taxon>
    </lineage>
</organism>
<dbReference type="Proteomes" id="UP000318878">
    <property type="component" value="Unassembled WGS sequence"/>
</dbReference>
<dbReference type="GO" id="GO:0043750">
    <property type="term" value="F:phosphatidylinositol alpha-mannosyltransferase activity"/>
    <property type="evidence" value="ECO:0007669"/>
    <property type="project" value="UniProtKB-EC"/>
</dbReference>
<name>A0A5C5V9S6_9BACT</name>
<evidence type="ECO:0000259" key="4">
    <source>
        <dbReference type="Pfam" id="PF00534"/>
    </source>
</evidence>
<comment type="similarity">
    <text evidence="1">Belongs to the glycosyltransferase group 1 family. Glycosyltransferase 4 subfamily.</text>
</comment>
<dbReference type="AlphaFoldDB" id="A0A5C5V9S6"/>
<dbReference type="OrthoDB" id="259238at2"/>
<sequence>MSPHMSSVSRNPSPRVLYVNASAGLGGAERVLLGLLKACGSAFPDAEITLILFEDGPLRELAEPLVGEVIIVPLPERWAQLGDGGRSGSSWMSRVSFWTRQFSSGTFSLWKWGRDFRRRVAKLRPEILHSNGIKAHLLTSLARPRGCSLVWHLHDFVGERRLAKRLLQVAAKRLTLGLAISEAVKADFEQSIGKQRVEVLFNTVDTERFVPQGGDEVRTRLVELSGAEGPADDSVVFVGLIATYANWKGHFLFLDAIAQCQHRAPEQNACYFIIGGPIYRTENSQVTREELHQHAAALGIQDKVNFVPFQDAMPDVYAGLDVVVHASIRPEPFGLAIVEGMACGKGVISTALGGAAEIFEDGVEGIALSSCDVNALAAALEKVVGDSKLRADLGKNARGAVVERFDQRQLPVRLLATYTRLLVAGDLSSSELDYCSATQGE</sequence>
<keyword evidence="3 6" id="KW-0808">Transferase</keyword>
<dbReference type="SUPFAM" id="SSF53756">
    <property type="entry name" value="UDP-Glycosyltransferase/glycogen phosphorylase"/>
    <property type="match status" value="1"/>
</dbReference>
<proteinExistence type="inferred from homology"/>
<dbReference type="PANTHER" id="PTHR12526:SF640">
    <property type="entry name" value="COLANIC ACID BIOSYNTHESIS GLYCOSYLTRANSFERASE WCAL-RELATED"/>
    <property type="match status" value="1"/>
</dbReference>